<feature type="region of interest" description="Disordered" evidence="1">
    <location>
        <begin position="66"/>
        <end position="94"/>
    </location>
</feature>
<feature type="transmembrane region" description="Helical" evidence="2">
    <location>
        <begin position="40"/>
        <end position="59"/>
    </location>
</feature>
<sequence>MDVWDEIGAHDASPDEIRHALHTTTDTSAFGLVNVLKMNASIILSLGGGVFLSIFFVKWRERGRKRRKNSDSTVETELATPVNSSETQNGETSINPTTLLDPLLSTPPSQYKQTVGALSDLISSTGLDRRASLELANSSLLRRLEEEYKESRGTQRAHEGLIEEVVAKLLMGWEYVASVIVAVGVMGRSSGVLELESLKGFVVEEVCGCTMVFEGGGGSREGTGGVTLGGHATYGGSSFLKLSSLLLSRWGATGEGGEKLITVASYMSSFLSSFLPSSPTTVVSKITSSLCITLCCCKALLAFATLALLHVVLNHLSSGRLIHNAVNLLSAVWIVVGVVQAEEWLAEIQMVAVRVWLVNLFISSAILLYKRDVHENVPTMHLSLFNRSVPVLALSVGAVVGLLSAEMSK</sequence>
<keyword evidence="2" id="KW-1133">Transmembrane helix</keyword>
<feature type="compositionally biased region" description="Polar residues" evidence="1">
    <location>
        <begin position="71"/>
        <end position="94"/>
    </location>
</feature>
<evidence type="ECO:0000256" key="2">
    <source>
        <dbReference type="SAM" id="Phobius"/>
    </source>
</evidence>
<evidence type="ECO:0000256" key="1">
    <source>
        <dbReference type="SAM" id="MobiDB-lite"/>
    </source>
</evidence>
<dbReference type="AlphaFoldDB" id="A0A9W7G9W7"/>
<evidence type="ECO:0000313" key="3">
    <source>
        <dbReference type="EMBL" id="GMI39103.1"/>
    </source>
</evidence>
<keyword evidence="2" id="KW-0812">Transmembrane</keyword>
<reference evidence="4" key="1">
    <citation type="journal article" date="2023" name="Commun. Biol.">
        <title>Genome analysis of Parmales, the sister group of diatoms, reveals the evolutionary specialization of diatoms from phago-mixotrophs to photoautotrophs.</title>
        <authorList>
            <person name="Ban H."/>
            <person name="Sato S."/>
            <person name="Yoshikawa S."/>
            <person name="Yamada K."/>
            <person name="Nakamura Y."/>
            <person name="Ichinomiya M."/>
            <person name="Sato N."/>
            <person name="Blanc-Mathieu R."/>
            <person name="Endo H."/>
            <person name="Kuwata A."/>
            <person name="Ogata H."/>
        </authorList>
    </citation>
    <scope>NUCLEOTIDE SEQUENCE [LARGE SCALE GENOMIC DNA]</scope>
</reference>
<name>A0A9W7G9W7_9STRA</name>
<keyword evidence="4" id="KW-1185">Reference proteome</keyword>
<proteinExistence type="predicted"/>
<evidence type="ECO:0000313" key="4">
    <source>
        <dbReference type="Proteomes" id="UP001165065"/>
    </source>
</evidence>
<keyword evidence="2" id="KW-0472">Membrane</keyword>
<protein>
    <submittedName>
        <fullName evidence="3">Uncharacterized protein</fullName>
    </submittedName>
</protein>
<dbReference type="Proteomes" id="UP001165065">
    <property type="component" value="Unassembled WGS sequence"/>
</dbReference>
<feature type="transmembrane region" description="Helical" evidence="2">
    <location>
        <begin position="290"/>
        <end position="309"/>
    </location>
</feature>
<accession>A0A9W7G9W7</accession>
<comment type="caution">
    <text evidence="3">The sequence shown here is derived from an EMBL/GenBank/DDBJ whole genome shotgun (WGS) entry which is preliminary data.</text>
</comment>
<gene>
    <name evidence="3" type="ORF">TrCOL_g3414</name>
</gene>
<dbReference type="EMBL" id="BRYA01000097">
    <property type="protein sequence ID" value="GMI39103.1"/>
    <property type="molecule type" value="Genomic_DNA"/>
</dbReference>
<feature type="transmembrane region" description="Helical" evidence="2">
    <location>
        <begin position="351"/>
        <end position="369"/>
    </location>
</feature>
<feature type="transmembrane region" description="Helical" evidence="2">
    <location>
        <begin position="321"/>
        <end position="339"/>
    </location>
</feature>
<organism evidence="3 4">
    <name type="scientific">Triparma columacea</name>
    <dbReference type="NCBI Taxonomy" id="722753"/>
    <lineage>
        <taxon>Eukaryota</taxon>
        <taxon>Sar</taxon>
        <taxon>Stramenopiles</taxon>
        <taxon>Ochrophyta</taxon>
        <taxon>Bolidophyceae</taxon>
        <taxon>Parmales</taxon>
        <taxon>Triparmaceae</taxon>
        <taxon>Triparma</taxon>
    </lineage>
</organism>
<feature type="transmembrane region" description="Helical" evidence="2">
    <location>
        <begin position="389"/>
        <end position="405"/>
    </location>
</feature>